<dbReference type="InterPro" id="IPR000792">
    <property type="entry name" value="Tscrpt_reg_LuxR_C"/>
</dbReference>
<dbReference type="Pfam" id="PF00196">
    <property type="entry name" value="GerE"/>
    <property type="match status" value="1"/>
</dbReference>
<name>A0AAX3YF05_RHOOP</name>
<organism evidence="7 9">
    <name type="scientific">Rhodococcus opacus</name>
    <name type="common">Nocardia opaca</name>
    <dbReference type="NCBI Taxonomy" id="37919"/>
    <lineage>
        <taxon>Bacteria</taxon>
        <taxon>Bacillati</taxon>
        <taxon>Actinomycetota</taxon>
        <taxon>Actinomycetes</taxon>
        <taxon>Mycobacteriales</taxon>
        <taxon>Nocardiaceae</taxon>
        <taxon>Rhodococcus</taxon>
    </lineage>
</organism>
<keyword evidence="2 3" id="KW-0067">ATP-binding</keyword>
<dbReference type="SUPFAM" id="SSF56112">
    <property type="entry name" value="Protein kinase-like (PK-like)"/>
    <property type="match status" value="1"/>
</dbReference>
<gene>
    <name evidence="6" type="ORF">O4328_36410</name>
    <name evidence="7" type="ORF">Q5707_34110</name>
</gene>
<dbReference type="GO" id="GO:0005524">
    <property type="term" value="F:ATP binding"/>
    <property type="evidence" value="ECO:0007669"/>
    <property type="project" value="UniProtKB-UniRule"/>
</dbReference>
<dbReference type="PROSITE" id="PS00107">
    <property type="entry name" value="PROTEIN_KINASE_ATP"/>
    <property type="match status" value="1"/>
</dbReference>
<dbReference type="EMBL" id="JAPWIS010000028">
    <property type="protein sequence ID" value="MCZ4589073.1"/>
    <property type="molecule type" value="Genomic_DNA"/>
</dbReference>
<evidence type="ECO:0000256" key="2">
    <source>
        <dbReference type="ARBA" id="ARBA00022840"/>
    </source>
</evidence>
<proteinExistence type="predicted"/>
<dbReference type="GO" id="GO:0006355">
    <property type="term" value="P:regulation of DNA-templated transcription"/>
    <property type="evidence" value="ECO:0007669"/>
    <property type="project" value="InterPro"/>
</dbReference>
<dbReference type="InterPro" id="IPR036388">
    <property type="entry name" value="WH-like_DNA-bd_sf"/>
</dbReference>
<dbReference type="Proteomes" id="UP001066327">
    <property type="component" value="Unassembled WGS sequence"/>
</dbReference>
<feature type="binding site" evidence="3">
    <location>
        <position position="56"/>
    </location>
    <ligand>
        <name>ATP</name>
        <dbReference type="ChEBI" id="CHEBI:30616"/>
    </ligand>
</feature>
<feature type="domain" description="Protein kinase" evidence="4">
    <location>
        <begin position="27"/>
        <end position="285"/>
    </location>
</feature>
<dbReference type="Pfam" id="PF25872">
    <property type="entry name" value="HTH_77"/>
    <property type="match status" value="1"/>
</dbReference>
<dbReference type="InterPro" id="IPR058852">
    <property type="entry name" value="HTH_77"/>
</dbReference>
<dbReference type="Gene3D" id="3.30.200.20">
    <property type="entry name" value="Phosphorylase Kinase, domain 1"/>
    <property type="match status" value="1"/>
</dbReference>
<dbReference type="InterPro" id="IPR011009">
    <property type="entry name" value="Kinase-like_dom_sf"/>
</dbReference>
<evidence type="ECO:0000259" key="4">
    <source>
        <dbReference type="PROSITE" id="PS50011"/>
    </source>
</evidence>
<keyword evidence="7" id="KW-0418">Kinase</keyword>
<dbReference type="PROSITE" id="PS00108">
    <property type="entry name" value="PROTEIN_KINASE_ST"/>
    <property type="match status" value="1"/>
</dbReference>
<dbReference type="SUPFAM" id="SSF52540">
    <property type="entry name" value="P-loop containing nucleoside triphosphate hydrolases"/>
    <property type="match status" value="1"/>
</dbReference>
<dbReference type="SMART" id="SM00421">
    <property type="entry name" value="HTH_LUXR"/>
    <property type="match status" value="1"/>
</dbReference>
<reference evidence="7" key="2">
    <citation type="submission" date="2023-07" db="EMBL/GenBank/DDBJ databases">
        <title>Genomic analysis of Rhodococcus opacus VOC-14 with glycol ethers degradation activity.</title>
        <authorList>
            <person name="Narkevich D.A."/>
            <person name="Hlushen A.M."/>
            <person name="Akhremchuk A.E."/>
            <person name="Sikolenko M.A."/>
            <person name="Valentovich L.N."/>
        </authorList>
    </citation>
    <scope>NUCLEOTIDE SEQUENCE</scope>
    <source>
        <strain evidence="7">VOC-14</strain>
    </source>
</reference>
<dbReference type="CDD" id="cd06170">
    <property type="entry name" value="LuxR_C_like"/>
    <property type="match status" value="1"/>
</dbReference>
<dbReference type="CDD" id="cd14014">
    <property type="entry name" value="STKc_PknB_like"/>
    <property type="match status" value="1"/>
</dbReference>
<dbReference type="InterPro" id="IPR016032">
    <property type="entry name" value="Sig_transdc_resp-reg_C-effctor"/>
</dbReference>
<keyword evidence="8" id="KW-1185">Reference proteome</keyword>
<dbReference type="PANTHER" id="PTHR47691">
    <property type="entry name" value="REGULATOR-RELATED"/>
    <property type="match status" value="1"/>
</dbReference>
<dbReference type="Pfam" id="PF13401">
    <property type="entry name" value="AAA_22"/>
    <property type="match status" value="1"/>
</dbReference>
<evidence type="ECO:0000313" key="9">
    <source>
        <dbReference type="Proteomes" id="UP001231166"/>
    </source>
</evidence>
<dbReference type="SUPFAM" id="SSF48452">
    <property type="entry name" value="TPR-like"/>
    <property type="match status" value="1"/>
</dbReference>
<dbReference type="Gene3D" id="1.10.510.10">
    <property type="entry name" value="Transferase(Phosphotransferase) domain 1"/>
    <property type="match status" value="1"/>
</dbReference>
<dbReference type="Pfam" id="PF00069">
    <property type="entry name" value="Pkinase"/>
    <property type="match status" value="1"/>
</dbReference>
<evidence type="ECO:0000313" key="8">
    <source>
        <dbReference type="Proteomes" id="UP001066327"/>
    </source>
</evidence>
<protein>
    <submittedName>
        <fullName evidence="7">Protein kinase</fullName>
    </submittedName>
</protein>
<dbReference type="Gene3D" id="1.10.10.10">
    <property type="entry name" value="Winged helix-like DNA-binding domain superfamily/Winged helix DNA-binding domain"/>
    <property type="match status" value="1"/>
</dbReference>
<dbReference type="InterPro" id="IPR011990">
    <property type="entry name" value="TPR-like_helical_dom_sf"/>
</dbReference>
<dbReference type="PROSITE" id="PS50043">
    <property type="entry name" value="HTH_LUXR_2"/>
    <property type="match status" value="1"/>
</dbReference>
<dbReference type="EMBL" id="CP130953">
    <property type="protein sequence ID" value="WLF46860.1"/>
    <property type="molecule type" value="Genomic_DNA"/>
</dbReference>
<dbReference type="PRINTS" id="PR00038">
    <property type="entry name" value="HTHLUXR"/>
</dbReference>
<dbReference type="PANTHER" id="PTHR47691:SF3">
    <property type="entry name" value="HTH-TYPE TRANSCRIPTIONAL REGULATOR RV0890C-RELATED"/>
    <property type="match status" value="1"/>
</dbReference>
<dbReference type="Proteomes" id="UP001231166">
    <property type="component" value="Chromosome"/>
</dbReference>
<dbReference type="RefSeq" id="WP_210461553.1">
    <property type="nucleotide sequence ID" value="NZ_CP072194.1"/>
</dbReference>
<dbReference type="InterPro" id="IPR027417">
    <property type="entry name" value="P-loop_NTPase"/>
</dbReference>
<keyword evidence="1 3" id="KW-0547">Nucleotide-binding</keyword>
<dbReference type="InterPro" id="IPR000719">
    <property type="entry name" value="Prot_kinase_dom"/>
</dbReference>
<dbReference type="PRINTS" id="PR00364">
    <property type="entry name" value="DISEASERSIST"/>
</dbReference>
<reference evidence="6" key="1">
    <citation type="submission" date="2022-12" db="EMBL/GenBank/DDBJ databases">
        <authorList>
            <person name="Krivoruchko A.V."/>
            <person name="Elkin A."/>
        </authorList>
    </citation>
    <scope>NUCLEOTIDE SEQUENCE</scope>
    <source>
        <strain evidence="6">IEGM 249</strain>
    </source>
</reference>
<dbReference type="InterPro" id="IPR008271">
    <property type="entry name" value="Ser/Thr_kinase_AS"/>
</dbReference>
<feature type="domain" description="HTH luxR-type" evidence="5">
    <location>
        <begin position="1032"/>
        <end position="1097"/>
    </location>
</feature>
<evidence type="ECO:0000256" key="1">
    <source>
        <dbReference type="ARBA" id="ARBA00022741"/>
    </source>
</evidence>
<dbReference type="AlphaFoldDB" id="A0AAX3YF05"/>
<sequence length="1101" mass="118808">MVRDDDPLVTQRDIGPAVAAALSAVGFGDAEEIGRGGFGVVFRCTQPDVDRIVAVKVLTADLDEVNRARFLREQRAMGRLSGHPNIVNVLEVGDTEEGRPYIVMQYHAQDSLEARIRRHGPLPLDQALRLGVKMAGAVSTAHRLGILHRDIKPANILFTDYGEPALTDFGIAHISGGFETGTGTVTGSPAFTAPEVLRGDPPSTASDVYGLGAVLFSALTGHAAFERRTGEQVVAQFLRITTEPVPDLHGHGIDQDVSAEIARAMAANPQDRPSAVELGDELRRIEGLNGFPVDEMALHGGGSNALPGAPNPIRTVVDSDERAAVVRFSSVADGVRGAGNLPVELTSFVGRRSEITETREMLSRSPLVTLTGIGGVGKTRLALRVAATVQRDFVDGVWLVELGELTDASLLANVVAGALGLRNYSARPLREALVEFVAERSLLVVLDNCEQVVDAVADLADTLLRACPGLRILATSRELLGIGGEESLRVPPLTVPDPDRQSSLSGLPSYDAVMLFAERAATAVPGFELTEDNKTAVAQICQRLDGLPLPIELAAARLRAMSPEQILARLTDRYALLTQGSRRAPSRQQTLRLSIDWSYELCTPVEQRVWARVAVFSGIFELDAAEVVCGRGLDAAELLDTMASLVDKSILIREESGTAVRFRLLDTVRDYGREKLHDKAVLQELCRRHRDWYQKFVLTGEADWISSRQLEWVNRLEREQPNLREALEFCVSDSPDAGLRIAAALFPFWSASGLLSEGRRWLARFLAGTTGGPSVDRAKALYAASVLAEVQGDLQAGAALVDEGLALAEQSTDAMIEALAAYSDGILAIFGGELGRACSRLEDALDTFRARQNLPLQTGATNMLGLANTLRGETERALECYRQVLALSQARGEVVYRSYALWVMGVTEWRQGDADRAGGLLERSLRLTREASNRRTAASGLEALAWIAAGEKKPRRAAVLLGSAEELSRSVGSDAVVFPGLLVHHEECERTSRRALGERGFAEASREGRRLGFDAAVAYALGERAPGAPPAPTAMLPKLTKREGQVADLVAEGLTNKEIAARLVISPRTAQGHVEHVLAKLGFTSRAQIAAWVVEQNRTSH</sequence>
<evidence type="ECO:0000256" key="3">
    <source>
        <dbReference type="PROSITE-ProRule" id="PRU10141"/>
    </source>
</evidence>
<dbReference type="SMART" id="SM00220">
    <property type="entry name" value="S_TKc"/>
    <property type="match status" value="1"/>
</dbReference>
<dbReference type="PROSITE" id="PS50011">
    <property type="entry name" value="PROTEIN_KINASE_DOM"/>
    <property type="match status" value="1"/>
</dbReference>
<accession>A0AAX3YF05</accession>
<dbReference type="Gene3D" id="1.25.40.10">
    <property type="entry name" value="Tetratricopeptide repeat domain"/>
    <property type="match status" value="1"/>
</dbReference>
<dbReference type="InterPro" id="IPR017441">
    <property type="entry name" value="Protein_kinase_ATP_BS"/>
</dbReference>
<dbReference type="Gene3D" id="3.40.50.300">
    <property type="entry name" value="P-loop containing nucleotide triphosphate hydrolases"/>
    <property type="match status" value="1"/>
</dbReference>
<dbReference type="GO" id="GO:0004672">
    <property type="term" value="F:protein kinase activity"/>
    <property type="evidence" value="ECO:0007669"/>
    <property type="project" value="InterPro"/>
</dbReference>
<evidence type="ECO:0000313" key="7">
    <source>
        <dbReference type="EMBL" id="WLF46860.1"/>
    </source>
</evidence>
<dbReference type="GO" id="GO:0016887">
    <property type="term" value="F:ATP hydrolysis activity"/>
    <property type="evidence" value="ECO:0007669"/>
    <property type="project" value="InterPro"/>
</dbReference>
<dbReference type="InterPro" id="IPR049945">
    <property type="entry name" value="AAA_22"/>
</dbReference>
<evidence type="ECO:0000313" key="6">
    <source>
        <dbReference type="EMBL" id="MCZ4589073.1"/>
    </source>
</evidence>
<dbReference type="SUPFAM" id="SSF46894">
    <property type="entry name" value="C-terminal effector domain of the bipartite response regulators"/>
    <property type="match status" value="1"/>
</dbReference>
<keyword evidence="7" id="KW-0808">Transferase</keyword>
<dbReference type="GO" id="GO:0003677">
    <property type="term" value="F:DNA binding"/>
    <property type="evidence" value="ECO:0007669"/>
    <property type="project" value="InterPro"/>
</dbReference>
<evidence type="ECO:0000259" key="5">
    <source>
        <dbReference type="PROSITE" id="PS50043"/>
    </source>
</evidence>